<reference evidence="3" key="1">
    <citation type="submission" date="2020-05" db="EMBL/GenBank/DDBJ databases">
        <title>Mycena genomes resolve the evolution of fungal bioluminescence.</title>
        <authorList>
            <person name="Tsai I.J."/>
        </authorList>
    </citation>
    <scope>NUCLEOTIDE SEQUENCE</scope>
    <source>
        <strain evidence="3">160909Yilan</strain>
    </source>
</reference>
<accession>A0A8H7D968</accession>
<name>A0A8H7D968_9AGAR</name>
<keyword evidence="3" id="KW-0808">Transferase</keyword>
<dbReference type="InterPro" id="IPR011009">
    <property type="entry name" value="Kinase-like_dom_sf"/>
</dbReference>
<dbReference type="EMBL" id="JACAZH010000007">
    <property type="protein sequence ID" value="KAF7363478.1"/>
    <property type="molecule type" value="Genomic_DNA"/>
</dbReference>
<feature type="compositionally biased region" description="Acidic residues" evidence="1">
    <location>
        <begin position="21"/>
        <end position="33"/>
    </location>
</feature>
<evidence type="ECO:0000259" key="2">
    <source>
        <dbReference type="PROSITE" id="PS50011"/>
    </source>
</evidence>
<dbReference type="OrthoDB" id="3173976at2759"/>
<keyword evidence="4" id="KW-1185">Reference proteome</keyword>
<dbReference type="Gene3D" id="1.10.510.10">
    <property type="entry name" value="Transferase(Phosphotransferase) domain 1"/>
    <property type="match status" value="1"/>
</dbReference>
<evidence type="ECO:0000313" key="3">
    <source>
        <dbReference type="EMBL" id="KAF7363478.1"/>
    </source>
</evidence>
<sequence>MPSADWDGLRPPSPADTASSFDDDDLDDDEDDQVNTRMRPHWPSFRALLKLRGFRLDTVGDAVAFYRCSADGRIPDYFWVRHSGDVQDALCPDAGLPDNLFRGTRTCDNTKVVIKAVHLRSREFAVIRFLSTLRDDPMNHCIPVLDLIEVEEEELGFIVMEQWSSQLIDDEVPCCLGLFLAALRQCIEHGVFMHKHRIAHLDISLRNLLTDYKGHYAYIDYELSRRFDGTGSISIPAFRTTEMPPECELDGECPNPFKADVWALAVLILRACKLAGYYVPELIQLTRPMLSLSPDDRPSMEEVLYAFERMVPTVGDLSRLPDFQHTIS</sequence>
<dbReference type="GO" id="GO:0005524">
    <property type="term" value="F:ATP binding"/>
    <property type="evidence" value="ECO:0007669"/>
    <property type="project" value="InterPro"/>
</dbReference>
<proteinExistence type="predicted"/>
<dbReference type="AlphaFoldDB" id="A0A8H7D968"/>
<feature type="region of interest" description="Disordered" evidence="1">
    <location>
        <begin position="1"/>
        <end position="37"/>
    </location>
</feature>
<dbReference type="CDD" id="cd00180">
    <property type="entry name" value="PKc"/>
    <property type="match status" value="1"/>
</dbReference>
<dbReference type="GO" id="GO:0004672">
    <property type="term" value="F:protein kinase activity"/>
    <property type="evidence" value="ECO:0007669"/>
    <property type="project" value="InterPro"/>
</dbReference>
<dbReference type="PROSITE" id="PS50011">
    <property type="entry name" value="PROTEIN_KINASE_DOM"/>
    <property type="match status" value="1"/>
</dbReference>
<dbReference type="InterPro" id="IPR000719">
    <property type="entry name" value="Prot_kinase_dom"/>
</dbReference>
<dbReference type="SUPFAM" id="SSF56112">
    <property type="entry name" value="Protein kinase-like (PK-like)"/>
    <property type="match status" value="1"/>
</dbReference>
<feature type="domain" description="Protein kinase" evidence="2">
    <location>
        <begin position="86"/>
        <end position="328"/>
    </location>
</feature>
<comment type="caution">
    <text evidence="3">The sequence shown here is derived from an EMBL/GenBank/DDBJ whole genome shotgun (WGS) entry which is preliminary data.</text>
</comment>
<dbReference type="SMART" id="SM00220">
    <property type="entry name" value="S_TKc"/>
    <property type="match status" value="1"/>
</dbReference>
<gene>
    <name evidence="3" type="ORF">MSAN_01003700</name>
</gene>
<dbReference type="Proteomes" id="UP000623467">
    <property type="component" value="Unassembled WGS sequence"/>
</dbReference>
<keyword evidence="3" id="KW-0418">Kinase</keyword>
<organism evidence="3 4">
    <name type="scientific">Mycena sanguinolenta</name>
    <dbReference type="NCBI Taxonomy" id="230812"/>
    <lineage>
        <taxon>Eukaryota</taxon>
        <taxon>Fungi</taxon>
        <taxon>Dikarya</taxon>
        <taxon>Basidiomycota</taxon>
        <taxon>Agaricomycotina</taxon>
        <taxon>Agaricomycetes</taxon>
        <taxon>Agaricomycetidae</taxon>
        <taxon>Agaricales</taxon>
        <taxon>Marasmiineae</taxon>
        <taxon>Mycenaceae</taxon>
        <taxon>Mycena</taxon>
    </lineage>
</organism>
<evidence type="ECO:0000313" key="4">
    <source>
        <dbReference type="Proteomes" id="UP000623467"/>
    </source>
</evidence>
<protein>
    <submittedName>
        <fullName evidence="3">MAP/microtubule affinity-regulating kinase 4</fullName>
    </submittedName>
</protein>
<evidence type="ECO:0000256" key="1">
    <source>
        <dbReference type="SAM" id="MobiDB-lite"/>
    </source>
</evidence>